<dbReference type="Pfam" id="PF00651">
    <property type="entry name" value="BTB"/>
    <property type="match status" value="1"/>
</dbReference>
<dbReference type="SUPFAM" id="SSF54695">
    <property type="entry name" value="POZ domain"/>
    <property type="match status" value="1"/>
</dbReference>
<evidence type="ECO:0000259" key="2">
    <source>
        <dbReference type="PROSITE" id="PS50097"/>
    </source>
</evidence>
<feature type="domain" description="BTB" evidence="2">
    <location>
        <begin position="134"/>
        <end position="227"/>
    </location>
</feature>
<evidence type="ECO:0000313" key="4">
    <source>
        <dbReference type="Proteomes" id="UP000242188"/>
    </source>
</evidence>
<dbReference type="EMBL" id="NEDP02005042">
    <property type="protein sequence ID" value="OWF43632.1"/>
    <property type="molecule type" value="Genomic_DNA"/>
</dbReference>
<dbReference type="Proteomes" id="UP000242188">
    <property type="component" value="Unassembled WGS sequence"/>
</dbReference>
<dbReference type="InterPro" id="IPR051481">
    <property type="entry name" value="BTB-POZ/Galectin-3-binding"/>
</dbReference>
<feature type="region of interest" description="Disordered" evidence="1">
    <location>
        <begin position="71"/>
        <end position="111"/>
    </location>
</feature>
<keyword evidence="4" id="KW-1185">Reference proteome</keyword>
<dbReference type="PROSITE" id="PS50097">
    <property type="entry name" value="BTB"/>
    <property type="match status" value="1"/>
</dbReference>
<dbReference type="PANTHER" id="PTHR24410">
    <property type="entry name" value="HL07962P-RELATED"/>
    <property type="match status" value="1"/>
</dbReference>
<protein>
    <submittedName>
        <fullName evidence="3">Serine-enriched protein</fullName>
    </submittedName>
</protein>
<proteinExistence type="predicted"/>
<dbReference type="Gene3D" id="3.30.710.10">
    <property type="entry name" value="Potassium Channel Kv1.1, Chain A"/>
    <property type="match status" value="1"/>
</dbReference>
<dbReference type="PANTHER" id="PTHR24410:SF46">
    <property type="entry name" value="SERINE-ENRICHED PROTEIN"/>
    <property type="match status" value="1"/>
</dbReference>
<dbReference type="InterPro" id="IPR011333">
    <property type="entry name" value="SKP1/BTB/POZ_sf"/>
</dbReference>
<comment type="caution">
    <text evidence="3">The sequence shown here is derived from an EMBL/GenBank/DDBJ whole genome shotgun (WGS) entry which is preliminary data.</text>
</comment>
<sequence>MAFSGICDTSSARLLDNDELQACFGDSDGGISSGYDSGDVYDSDAEPQVRIFTTNHSRSSKLATEPEVEQMFNNPALFSDTDTDSDSFRDPDESDSDDDSDSEFGDDEDDVMRFTSTDNLCDSLKYILSMPELCDVTFHVGPQKTPVHGVKAILGTRSRVLYGMILKAEKELEKIQNTTSKNMKMRKQKAEKTLAPTRLTIDVNTYEADVFRKIIQFVHSGSVNVDSSSVIELICGAEEFGLKDLRMACWDFVDRCIEAGTDLSHVVTSSSQHMHNRKLFNSISTMIASKSNSQKPGPRVIVTSTQGCTLNTPRETIV</sequence>
<dbReference type="SMART" id="SM00225">
    <property type="entry name" value="BTB"/>
    <property type="match status" value="1"/>
</dbReference>
<dbReference type="OrthoDB" id="6359816at2759"/>
<evidence type="ECO:0000313" key="3">
    <source>
        <dbReference type="EMBL" id="OWF43632.1"/>
    </source>
</evidence>
<gene>
    <name evidence="3" type="ORF">KP79_PYT01844</name>
</gene>
<dbReference type="InterPro" id="IPR000210">
    <property type="entry name" value="BTB/POZ_dom"/>
</dbReference>
<evidence type="ECO:0000256" key="1">
    <source>
        <dbReference type="SAM" id="MobiDB-lite"/>
    </source>
</evidence>
<organism evidence="3 4">
    <name type="scientific">Mizuhopecten yessoensis</name>
    <name type="common">Japanese scallop</name>
    <name type="synonym">Patinopecten yessoensis</name>
    <dbReference type="NCBI Taxonomy" id="6573"/>
    <lineage>
        <taxon>Eukaryota</taxon>
        <taxon>Metazoa</taxon>
        <taxon>Spiralia</taxon>
        <taxon>Lophotrochozoa</taxon>
        <taxon>Mollusca</taxon>
        <taxon>Bivalvia</taxon>
        <taxon>Autobranchia</taxon>
        <taxon>Pteriomorphia</taxon>
        <taxon>Pectinida</taxon>
        <taxon>Pectinoidea</taxon>
        <taxon>Pectinidae</taxon>
        <taxon>Mizuhopecten</taxon>
    </lineage>
</organism>
<accession>A0A210Q4H3</accession>
<dbReference type="AlphaFoldDB" id="A0A210Q4H3"/>
<name>A0A210Q4H3_MIZYE</name>
<feature type="compositionally biased region" description="Acidic residues" evidence="1">
    <location>
        <begin position="92"/>
        <end position="110"/>
    </location>
</feature>
<reference evidence="3 4" key="1">
    <citation type="journal article" date="2017" name="Nat. Ecol. Evol.">
        <title>Scallop genome provides insights into evolution of bilaterian karyotype and development.</title>
        <authorList>
            <person name="Wang S."/>
            <person name="Zhang J."/>
            <person name="Jiao W."/>
            <person name="Li J."/>
            <person name="Xun X."/>
            <person name="Sun Y."/>
            <person name="Guo X."/>
            <person name="Huan P."/>
            <person name="Dong B."/>
            <person name="Zhang L."/>
            <person name="Hu X."/>
            <person name="Sun X."/>
            <person name="Wang J."/>
            <person name="Zhao C."/>
            <person name="Wang Y."/>
            <person name="Wang D."/>
            <person name="Huang X."/>
            <person name="Wang R."/>
            <person name="Lv J."/>
            <person name="Li Y."/>
            <person name="Zhang Z."/>
            <person name="Liu B."/>
            <person name="Lu W."/>
            <person name="Hui Y."/>
            <person name="Liang J."/>
            <person name="Zhou Z."/>
            <person name="Hou R."/>
            <person name="Li X."/>
            <person name="Liu Y."/>
            <person name="Li H."/>
            <person name="Ning X."/>
            <person name="Lin Y."/>
            <person name="Zhao L."/>
            <person name="Xing Q."/>
            <person name="Dou J."/>
            <person name="Li Y."/>
            <person name="Mao J."/>
            <person name="Guo H."/>
            <person name="Dou H."/>
            <person name="Li T."/>
            <person name="Mu C."/>
            <person name="Jiang W."/>
            <person name="Fu Q."/>
            <person name="Fu X."/>
            <person name="Miao Y."/>
            <person name="Liu J."/>
            <person name="Yu Q."/>
            <person name="Li R."/>
            <person name="Liao H."/>
            <person name="Li X."/>
            <person name="Kong Y."/>
            <person name="Jiang Z."/>
            <person name="Chourrout D."/>
            <person name="Li R."/>
            <person name="Bao Z."/>
        </authorList>
    </citation>
    <scope>NUCLEOTIDE SEQUENCE [LARGE SCALE GENOMIC DNA]</scope>
    <source>
        <strain evidence="3 4">PY_sf001</strain>
    </source>
</reference>